<feature type="domain" description="PHF7/G2E3-like PHD zinc finger" evidence="1">
    <location>
        <begin position="45"/>
        <end position="103"/>
    </location>
</feature>
<dbReference type="AlphaFoldDB" id="A0A7L0T071"/>
<gene>
    <name evidence="2" type="primary">Phf7_0</name>
    <name evidence="2" type="ORF">PODPOD_R08184</name>
</gene>
<dbReference type="GO" id="GO:0005634">
    <property type="term" value="C:nucleus"/>
    <property type="evidence" value="ECO:0007669"/>
    <property type="project" value="TreeGrafter"/>
</dbReference>
<dbReference type="InterPro" id="IPR013083">
    <property type="entry name" value="Znf_RING/FYVE/PHD"/>
</dbReference>
<dbReference type="PANTHER" id="PTHR12420">
    <property type="entry name" value="PHD FINGER PROTEIN"/>
    <property type="match status" value="1"/>
</dbReference>
<dbReference type="InterPro" id="IPR051188">
    <property type="entry name" value="PHD-type_Zinc_Finger"/>
</dbReference>
<dbReference type="OrthoDB" id="512616at2759"/>
<keyword evidence="3" id="KW-1185">Reference proteome</keyword>
<organism evidence="2 3">
    <name type="scientific">Podilymbus podiceps</name>
    <name type="common">Pied-billed grebe</name>
    <dbReference type="NCBI Taxonomy" id="9252"/>
    <lineage>
        <taxon>Eukaryota</taxon>
        <taxon>Metazoa</taxon>
        <taxon>Chordata</taxon>
        <taxon>Craniata</taxon>
        <taxon>Vertebrata</taxon>
        <taxon>Euteleostomi</taxon>
        <taxon>Archelosauria</taxon>
        <taxon>Archosauria</taxon>
        <taxon>Dinosauria</taxon>
        <taxon>Saurischia</taxon>
        <taxon>Theropoda</taxon>
        <taxon>Coelurosauria</taxon>
        <taxon>Aves</taxon>
        <taxon>Neognathae</taxon>
        <taxon>Neoaves</taxon>
        <taxon>Mirandornithes</taxon>
        <taxon>Podicipediformes</taxon>
        <taxon>Podicipedidae</taxon>
        <taxon>Podilymbus</taxon>
    </lineage>
</organism>
<dbReference type="EMBL" id="VXAO01000432">
    <property type="protein sequence ID" value="NXL47268.1"/>
    <property type="molecule type" value="Genomic_DNA"/>
</dbReference>
<sequence>LSAGFYCFQCPFCRDKHLFLSEMLTMGIQIPKRLEDNYAYAALNERHSWCDARECLCPGGREQAEEEGPWQLLLCCSSAAEGTHRCCSYLGNSTNRRECNSCAGLGTNKRQSTCVLLAVGGQDWLGRA</sequence>
<name>A0A7L0T071_PODPO</name>
<feature type="non-terminal residue" evidence="2">
    <location>
        <position position="128"/>
    </location>
</feature>
<reference evidence="2 3" key="1">
    <citation type="submission" date="2019-09" db="EMBL/GenBank/DDBJ databases">
        <title>Bird 10,000 Genomes (B10K) Project - Family phase.</title>
        <authorList>
            <person name="Zhang G."/>
        </authorList>
    </citation>
    <scope>NUCLEOTIDE SEQUENCE [LARGE SCALE GENOMIC DNA]</scope>
    <source>
        <strain evidence="2">B10K-DU-009-04</strain>
        <tissue evidence="2">Mixed tissue sample</tissue>
    </source>
</reference>
<evidence type="ECO:0000313" key="3">
    <source>
        <dbReference type="Proteomes" id="UP000555275"/>
    </source>
</evidence>
<dbReference type="InterPro" id="IPR011011">
    <property type="entry name" value="Znf_FYVE_PHD"/>
</dbReference>
<dbReference type="Proteomes" id="UP000555275">
    <property type="component" value="Unassembled WGS sequence"/>
</dbReference>
<evidence type="ECO:0000259" key="1">
    <source>
        <dbReference type="Pfam" id="PF26054"/>
    </source>
</evidence>
<dbReference type="Gene3D" id="3.30.40.10">
    <property type="entry name" value="Zinc/RING finger domain, C3HC4 (zinc finger)"/>
    <property type="match status" value="1"/>
</dbReference>
<dbReference type="Pfam" id="PF26054">
    <property type="entry name" value="PHD_G2E3"/>
    <property type="match status" value="1"/>
</dbReference>
<evidence type="ECO:0000313" key="2">
    <source>
        <dbReference type="EMBL" id="NXL47268.1"/>
    </source>
</evidence>
<feature type="non-terminal residue" evidence="2">
    <location>
        <position position="1"/>
    </location>
</feature>
<comment type="caution">
    <text evidence="2">The sequence shown here is derived from an EMBL/GenBank/DDBJ whole genome shotgun (WGS) entry which is preliminary data.</text>
</comment>
<protein>
    <submittedName>
        <fullName evidence="2">PHF7 protein</fullName>
    </submittedName>
</protein>
<dbReference type="SUPFAM" id="SSF57903">
    <property type="entry name" value="FYVE/PHD zinc finger"/>
    <property type="match status" value="1"/>
</dbReference>
<proteinExistence type="predicted"/>
<dbReference type="PANTHER" id="PTHR12420:SF47">
    <property type="entry name" value="PHD FINGER PROTEIN 7"/>
    <property type="match status" value="1"/>
</dbReference>
<accession>A0A7L0T071</accession>
<dbReference type="InterPro" id="IPR059102">
    <property type="entry name" value="PHD_PHF7/G2E3-like"/>
</dbReference>